<accession>A0A6A5V418</accession>
<dbReference type="AlphaFoldDB" id="A0A6A5V418"/>
<feature type="region of interest" description="Disordered" evidence="1">
    <location>
        <begin position="89"/>
        <end position="138"/>
    </location>
</feature>
<evidence type="ECO:0000313" key="3">
    <source>
        <dbReference type="EMBL" id="KAF1971380.1"/>
    </source>
</evidence>
<reference evidence="3" key="1">
    <citation type="journal article" date="2020" name="Stud. Mycol.">
        <title>101 Dothideomycetes genomes: a test case for predicting lifestyles and emergence of pathogens.</title>
        <authorList>
            <person name="Haridas S."/>
            <person name="Albert R."/>
            <person name="Binder M."/>
            <person name="Bloem J."/>
            <person name="Labutti K."/>
            <person name="Salamov A."/>
            <person name="Andreopoulos B."/>
            <person name="Baker S."/>
            <person name="Barry K."/>
            <person name="Bills G."/>
            <person name="Bluhm B."/>
            <person name="Cannon C."/>
            <person name="Castanera R."/>
            <person name="Culley D."/>
            <person name="Daum C."/>
            <person name="Ezra D."/>
            <person name="Gonzalez J."/>
            <person name="Henrissat B."/>
            <person name="Kuo A."/>
            <person name="Liang C."/>
            <person name="Lipzen A."/>
            <person name="Lutzoni F."/>
            <person name="Magnuson J."/>
            <person name="Mondo S."/>
            <person name="Nolan M."/>
            <person name="Ohm R."/>
            <person name="Pangilinan J."/>
            <person name="Park H.-J."/>
            <person name="Ramirez L."/>
            <person name="Alfaro M."/>
            <person name="Sun H."/>
            <person name="Tritt A."/>
            <person name="Yoshinaga Y."/>
            <person name="Zwiers L.-H."/>
            <person name="Turgeon B."/>
            <person name="Goodwin S."/>
            <person name="Spatafora J."/>
            <person name="Crous P."/>
            <person name="Grigoriev I."/>
        </authorList>
    </citation>
    <scope>NUCLEOTIDE SEQUENCE</scope>
    <source>
        <strain evidence="3">CBS 107.79</strain>
    </source>
</reference>
<evidence type="ECO:0000256" key="2">
    <source>
        <dbReference type="SAM" id="SignalP"/>
    </source>
</evidence>
<feature type="compositionally biased region" description="Low complexity" evidence="1">
    <location>
        <begin position="103"/>
        <end position="125"/>
    </location>
</feature>
<keyword evidence="2" id="KW-0732">Signal</keyword>
<keyword evidence="4" id="KW-1185">Reference proteome</keyword>
<organism evidence="3 4">
    <name type="scientific">Bimuria novae-zelandiae CBS 107.79</name>
    <dbReference type="NCBI Taxonomy" id="1447943"/>
    <lineage>
        <taxon>Eukaryota</taxon>
        <taxon>Fungi</taxon>
        <taxon>Dikarya</taxon>
        <taxon>Ascomycota</taxon>
        <taxon>Pezizomycotina</taxon>
        <taxon>Dothideomycetes</taxon>
        <taxon>Pleosporomycetidae</taxon>
        <taxon>Pleosporales</taxon>
        <taxon>Massarineae</taxon>
        <taxon>Didymosphaeriaceae</taxon>
        <taxon>Bimuria</taxon>
    </lineage>
</organism>
<sequence length="194" mass="20032">MATNGTLVTVSLSTTVFSTSSAQPTSSEGYQTETSTLTLAVAVSPTSVLSDIATTTVDAGSDVYAAMFVAEAGRMNNKRAETTVNIALDQTAVSSKPEPPSAPRASSKPPSAPKSSKPKSSSKPSAGDEVKTITISQDPRCPYPYPGIHCGMPVTTVTTVRKATKTSEASEPKKTGSVEYCPYLYPGGKGDACL</sequence>
<dbReference type="Proteomes" id="UP000800036">
    <property type="component" value="Unassembled WGS sequence"/>
</dbReference>
<dbReference type="EMBL" id="ML976693">
    <property type="protein sequence ID" value="KAF1971380.1"/>
    <property type="molecule type" value="Genomic_DNA"/>
</dbReference>
<proteinExistence type="predicted"/>
<evidence type="ECO:0000313" key="4">
    <source>
        <dbReference type="Proteomes" id="UP000800036"/>
    </source>
</evidence>
<evidence type="ECO:0000256" key="1">
    <source>
        <dbReference type="SAM" id="MobiDB-lite"/>
    </source>
</evidence>
<dbReference type="OrthoDB" id="3801279at2759"/>
<feature type="chain" id="PRO_5025681478" evidence="2">
    <location>
        <begin position="23"/>
        <end position="194"/>
    </location>
</feature>
<feature type="signal peptide" evidence="2">
    <location>
        <begin position="1"/>
        <end position="22"/>
    </location>
</feature>
<gene>
    <name evidence="3" type="ORF">BU23DRAFT_555916</name>
</gene>
<name>A0A6A5V418_9PLEO</name>
<protein>
    <submittedName>
        <fullName evidence="3">Uncharacterized protein</fullName>
    </submittedName>
</protein>